<keyword evidence="1" id="KW-0732">Signal</keyword>
<sequence length="160" mass="16748">MRLAVVAALAITGGAEALSWPMSGASRIYRGVAASSARYRLHRQPDASSGAPPSSSDGSATRLLAVQSAAEASAPELLSRNFVAAARQLVARIVADVAALHSWRRMASTVFVAVLVVAWREGLRKGMATNPFQIALMGMCVLLEVIHLAEPDGTPSSPAR</sequence>
<reference evidence="2" key="1">
    <citation type="submission" date="2021-05" db="EMBL/GenBank/DDBJ databases">
        <title>The genome of the haptophyte Pavlova lutheri (Diacronema luteri, Pavlovales) - a model for lipid biosynthesis in eukaryotic algae.</title>
        <authorList>
            <person name="Hulatt C.J."/>
            <person name="Posewitz M.C."/>
        </authorList>
    </citation>
    <scope>NUCLEOTIDE SEQUENCE</scope>
    <source>
        <strain evidence="2">NIVA-4/92</strain>
    </source>
</reference>
<evidence type="ECO:0000313" key="2">
    <source>
        <dbReference type="EMBL" id="KAG8460571.1"/>
    </source>
</evidence>
<evidence type="ECO:0000256" key="1">
    <source>
        <dbReference type="SAM" id="SignalP"/>
    </source>
</evidence>
<protein>
    <submittedName>
        <fullName evidence="2">Uncharacterized protein</fullName>
    </submittedName>
</protein>
<name>A0A8J5X4A6_DIALT</name>
<dbReference type="EMBL" id="JAGTXO010000031">
    <property type="protein sequence ID" value="KAG8460571.1"/>
    <property type="molecule type" value="Genomic_DNA"/>
</dbReference>
<gene>
    <name evidence="2" type="ORF">KFE25_011346</name>
</gene>
<organism evidence="2 3">
    <name type="scientific">Diacronema lutheri</name>
    <name type="common">Unicellular marine alga</name>
    <name type="synonym">Monochrysis lutheri</name>
    <dbReference type="NCBI Taxonomy" id="2081491"/>
    <lineage>
        <taxon>Eukaryota</taxon>
        <taxon>Haptista</taxon>
        <taxon>Haptophyta</taxon>
        <taxon>Pavlovophyceae</taxon>
        <taxon>Pavlovales</taxon>
        <taxon>Pavlovaceae</taxon>
        <taxon>Diacronema</taxon>
    </lineage>
</organism>
<proteinExistence type="predicted"/>
<dbReference type="AlphaFoldDB" id="A0A8J5X4A6"/>
<evidence type="ECO:0000313" key="3">
    <source>
        <dbReference type="Proteomes" id="UP000751190"/>
    </source>
</evidence>
<feature type="signal peptide" evidence="1">
    <location>
        <begin position="1"/>
        <end position="17"/>
    </location>
</feature>
<accession>A0A8J5X4A6</accession>
<keyword evidence="3" id="KW-1185">Reference proteome</keyword>
<feature type="chain" id="PRO_5035273136" evidence="1">
    <location>
        <begin position="18"/>
        <end position="160"/>
    </location>
</feature>
<comment type="caution">
    <text evidence="2">The sequence shown here is derived from an EMBL/GenBank/DDBJ whole genome shotgun (WGS) entry which is preliminary data.</text>
</comment>
<dbReference type="Proteomes" id="UP000751190">
    <property type="component" value="Unassembled WGS sequence"/>
</dbReference>